<gene>
    <name evidence="1" type="ORF">H8R91_06425</name>
</gene>
<protein>
    <recommendedName>
        <fullName evidence="3">Terminase</fullName>
    </recommendedName>
</protein>
<proteinExistence type="predicted"/>
<dbReference type="InterPro" id="IPR006448">
    <property type="entry name" value="Phage_term_ssu_P27"/>
</dbReference>
<dbReference type="Pfam" id="PF05119">
    <property type="entry name" value="Terminase_4"/>
    <property type="match status" value="1"/>
</dbReference>
<name>A0ABR7HL41_9FIRM</name>
<keyword evidence="2" id="KW-1185">Reference proteome</keyword>
<evidence type="ECO:0000313" key="1">
    <source>
        <dbReference type="EMBL" id="MBC5728156.1"/>
    </source>
</evidence>
<reference evidence="1 2" key="1">
    <citation type="submission" date="2020-08" db="EMBL/GenBank/DDBJ databases">
        <title>Genome public.</title>
        <authorList>
            <person name="Liu C."/>
            <person name="Sun Q."/>
        </authorList>
    </citation>
    <scope>NUCLEOTIDE SEQUENCE [LARGE SCALE GENOMIC DNA]</scope>
    <source>
        <strain evidence="1 2">NSJ-71</strain>
    </source>
</reference>
<dbReference type="RefSeq" id="WP_186935321.1">
    <property type="nucleotide sequence ID" value="NZ_JACOPS010000002.1"/>
</dbReference>
<sequence length="122" mass="13888">MDDTLYTRQKKEQNRIKKIYKNLPKEQLEIAKKLIERAAYMLVSLEDMEAKINEDGLVVKMPQGAYTIERAHPLLQPYNAMVKNYNATIKQLSELSPTTEADKAGQALMMFATKPTKAAKKA</sequence>
<comment type="caution">
    <text evidence="1">The sequence shown here is derived from an EMBL/GenBank/DDBJ whole genome shotgun (WGS) entry which is preliminary data.</text>
</comment>
<organism evidence="1 2">
    <name type="scientific">Ruminococcus intestinalis</name>
    <dbReference type="NCBI Taxonomy" id="2763066"/>
    <lineage>
        <taxon>Bacteria</taxon>
        <taxon>Bacillati</taxon>
        <taxon>Bacillota</taxon>
        <taxon>Clostridia</taxon>
        <taxon>Eubacteriales</taxon>
        <taxon>Oscillospiraceae</taxon>
        <taxon>Ruminococcus</taxon>
    </lineage>
</organism>
<accession>A0ABR7HL41</accession>
<dbReference type="EMBL" id="JACOPS010000002">
    <property type="protein sequence ID" value="MBC5728156.1"/>
    <property type="molecule type" value="Genomic_DNA"/>
</dbReference>
<evidence type="ECO:0000313" key="2">
    <source>
        <dbReference type="Proteomes" id="UP000636755"/>
    </source>
</evidence>
<evidence type="ECO:0008006" key="3">
    <source>
        <dbReference type="Google" id="ProtNLM"/>
    </source>
</evidence>
<dbReference type="Proteomes" id="UP000636755">
    <property type="component" value="Unassembled WGS sequence"/>
</dbReference>